<protein>
    <submittedName>
        <fullName evidence="7">Class I poly(R)-hydroxyalkanoic acid synthase</fullName>
    </submittedName>
</protein>
<dbReference type="Gene3D" id="3.40.50.1820">
    <property type="entry name" value="alpha/beta hydrolase"/>
    <property type="match status" value="1"/>
</dbReference>
<sequence length="563" mass="61644">MSPLPPPGFPALQGFVLAGQALVGELLRLMAGDVAAAGIDAQRLHQLRQAYIERQWALLNALLAGEPLPQTGGAADDRRFAATAWVSHPVFDYLRRSYLLLAEFLHALAELVPFPDAKSQQRLCFLVRQYVDAMSPANFALTNPEFMQRALETQGESINEGIRHLLDDIARGRITTCDEAAFSLGENVAATPGSVVFENELIQLIQYAPLTRRVARRPLLMVPPCINKFYILDLQAQNSFVRHAVEQGNTVFLVSWRNVSAAQGHLGWDDYVRLGPLAALRAVRAICRGEDVNALGFCVGGTLLASTLAVLAARGEAPVASLTLLTTLLDFSEAGELSLFIDEAALAAREQAIGQGGLLPASELAGVFSALRANDLVWHYVANNYLLGRSPPAFDLLFWNADSTNLPGPFACWYMRHLYHENALREPGRLRMCGVPVDLSAVCLPTYVLAAREDHIVPWHGAYRSAHLLGGPTRFVLGASGHIAGVVNPARRNRRSYWLNPALPAQPNEWLAAATENCGSWWNDWSGWFRQHTGGERAARTALGGSRYPPREPAPGRYVREPA</sequence>
<dbReference type="PANTHER" id="PTHR36837">
    <property type="entry name" value="POLY(3-HYDROXYALKANOATE) POLYMERASE SUBUNIT PHAC"/>
    <property type="match status" value="1"/>
</dbReference>
<keyword evidence="2" id="KW-0963">Cytoplasm</keyword>
<evidence type="ECO:0000256" key="1">
    <source>
        <dbReference type="ARBA" id="ARBA00004496"/>
    </source>
</evidence>
<evidence type="ECO:0000256" key="4">
    <source>
        <dbReference type="ARBA" id="ARBA00023315"/>
    </source>
</evidence>
<dbReference type="InterPro" id="IPR010963">
    <property type="entry name" value="PHA_synth_I"/>
</dbReference>
<dbReference type="RefSeq" id="WP_167680603.1">
    <property type="nucleotide sequence ID" value="NZ_JAATWB010000001.1"/>
</dbReference>
<dbReference type="NCBIfam" id="TIGR01838">
    <property type="entry name" value="PHA_synth_I"/>
    <property type="match status" value="1"/>
</dbReference>
<proteinExistence type="predicted"/>
<keyword evidence="4" id="KW-0012">Acyltransferase</keyword>
<keyword evidence="3" id="KW-0808">Transferase</keyword>
<name>A0ABX0WG70_9RHOO</name>
<dbReference type="InterPro" id="IPR029058">
    <property type="entry name" value="AB_hydrolase_fold"/>
</dbReference>
<dbReference type="InterPro" id="IPR010941">
    <property type="entry name" value="PhaC_N"/>
</dbReference>
<comment type="caution">
    <text evidence="7">The sequence shown here is derived from an EMBL/GenBank/DDBJ whole genome shotgun (WGS) entry which is preliminary data.</text>
</comment>
<dbReference type="PANTHER" id="PTHR36837:SF5">
    <property type="entry name" value="POLY-3-HYDROXYBUTYRATE SYNTHASE"/>
    <property type="match status" value="1"/>
</dbReference>
<feature type="region of interest" description="Disordered" evidence="5">
    <location>
        <begin position="541"/>
        <end position="563"/>
    </location>
</feature>
<accession>A0ABX0WG70</accession>
<evidence type="ECO:0000259" key="6">
    <source>
        <dbReference type="Pfam" id="PF07167"/>
    </source>
</evidence>
<comment type="subcellular location">
    <subcellularLocation>
        <location evidence="1">Cytoplasm</location>
    </subcellularLocation>
</comment>
<organism evidence="7 8">
    <name type="scientific">Rhodocyclus gracilis</name>
    <dbReference type="NCBI Taxonomy" id="2929842"/>
    <lineage>
        <taxon>Bacteria</taxon>
        <taxon>Pseudomonadati</taxon>
        <taxon>Pseudomonadota</taxon>
        <taxon>Betaproteobacteria</taxon>
        <taxon>Rhodocyclales</taxon>
        <taxon>Rhodocyclaceae</taxon>
        <taxon>Rhodocyclus</taxon>
    </lineage>
</organism>
<dbReference type="EMBL" id="JAATWB010000001">
    <property type="protein sequence ID" value="NJA87817.1"/>
    <property type="molecule type" value="Genomic_DNA"/>
</dbReference>
<evidence type="ECO:0000313" key="8">
    <source>
        <dbReference type="Proteomes" id="UP000720344"/>
    </source>
</evidence>
<dbReference type="Proteomes" id="UP000720344">
    <property type="component" value="Unassembled WGS sequence"/>
</dbReference>
<reference evidence="8" key="1">
    <citation type="submission" date="2020-03" db="EMBL/GenBank/DDBJ databases">
        <title>Whole-genome sequence of the purple nonsulfur bacterium Rhodocyclus tenuis DSM112.</title>
        <authorList>
            <person name="Kyndt J.A."/>
            <person name="Meyer T.E."/>
        </authorList>
    </citation>
    <scope>NUCLEOTIDE SEQUENCE [LARGE SCALE GENOMIC DNA]</scope>
    <source>
        <strain evidence="8">DSM 112</strain>
    </source>
</reference>
<gene>
    <name evidence="7" type="primary">phaC</name>
    <name evidence="7" type="ORF">HCX48_01060</name>
</gene>
<evidence type="ECO:0000313" key="7">
    <source>
        <dbReference type="EMBL" id="NJA87817.1"/>
    </source>
</evidence>
<keyword evidence="8" id="KW-1185">Reference proteome</keyword>
<feature type="domain" description="Poly-beta-hydroxybutyrate polymerase N-terminal" evidence="6">
    <location>
        <begin position="76"/>
        <end position="243"/>
    </location>
</feature>
<evidence type="ECO:0000256" key="3">
    <source>
        <dbReference type="ARBA" id="ARBA00022679"/>
    </source>
</evidence>
<dbReference type="Pfam" id="PF07167">
    <property type="entry name" value="PhaC_N"/>
    <property type="match status" value="1"/>
</dbReference>
<dbReference type="InterPro" id="IPR051321">
    <property type="entry name" value="PHA/PHB_synthase"/>
</dbReference>
<dbReference type="SUPFAM" id="SSF53474">
    <property type="entry name" value="alpha/beta-Hydrolases"/>
    <property type="match status" value="1"/>
</dbReference>
<evidence type="ECO:0000256" key="5">
    <source>
        <dbReference type="SAM" id="MobiDB-lite"/>
    </source>
</evidence>
<evidence type="ECO:0000256" key="2">
    <source>
        <dbReference type="ARBA" id="ARBA00022490"/>
    </source>
</evidence>